<sequence length="203" mass="22474">METLCFGLEGDMATHLAENICIACAHNPLVMDIKSINKQMQIEEICSQAVEVDCRVSADGAHAPYIPAGADTESRRKAAGTAEMPKTTSSRSIPQRRGGRPQVQPVIKVYQKKRMPRVLELELGIGSKSSLQNMTFPVPQACTTQVNLFPSCPCITYLASFHIKSYILFTPQINPEMAYAQLFCGMWPSIPPFQTFHMSTNAY</sequence>
<feature type="region of interest" description="Disordered" evidence="1">
    <location>
        <begin position="65"/>
        <end position="99"/>
    </location>
</feature>
<proteinExistence type="predicted"/>
<name>A0A8T0AI75_SILME</name>
<evidence type="ECO:0000313" key="3">
    <source>
        <dbReference type="Proteomes" id="UP000606274"/>
    </source>
</evidence>
<organism evidence="2 3">
    <name type="scientific">Silurus meridionalis</name>
    <name type="common">Southern catfish</name>
    <name type="synonym">Silurus soldatovi meridionalis</name>
    <dbReference type="NCBI Taxonomy" id="175797"/>
    <lineage>
        <taxon>Eukaryota</taxon>
        <taxon>Metazoa</taxon>
        <taxon>Chordata</taxon>
        <taxon>Craniata</taxon>
        <taxon>Vertebrata</taxon>
        <taxon>Euteleostomi</taxon>
        <taxon>Actinopterygii</taxon>
        <taxon>Neopterygii</taxon>
        <taxon>Teleostei</taxon>
        <taxon>Ostariophysi</taxon>
        <taxon>Siluriformes</taxon>
        <taxon>Siluridae</taxon>
        <taxon>Silurus</taxon>
    </lineage>
</organism>
<accession>A0A8T0AI75</accession>
<dbReference type="Proteomes" id="UP000606274">
    <property type="component" value="Unassembled WGS sequence"/>
</dbReference>
<comment type="caution">
    <text evidence="2">The sequence shown here is derived from an EMBL/GenBank/DDBJ whole genome shotgun (WGS) entry which is preliminary data.</text>
</comment>
<evidence type="ECO:0000313" key="2">
    <source>
        <dbReference type="EMBL" id="KAF7691252.1"/>
    </source>
</evidence>
<evidence type="ECO:0000256" key="1">
    <source>
        <dbReference type="SAM" id="MobiDB-lite"/>
    </source>
</evidence>
<dbReference type="AlphaFoldDB" id="A0A8T0AI75"/>
<reference evidence="2" key="1">
    <citation type="submission" date="2020-08" db="EMBL/GenBank/DDBJ databases">
        <title>Chromosome-level assembly of Southern catfish (Silurus meridionalis) provides insights into visual adaptation to the nocturnal and benthic lifestyles.</title>
        <authorList>
            <person name="Zhang Y."/>
            <person name="Wang D."/>
            <person name="Peng Z."/>
        </authorList>
    </citation>
    <scope>NUCLEOTIDE SEQUENCE</scope>
    <source>
        <strain evidence="2">SWU-2019-XX</strain>
        <tissue evidence="2">Muscle</tissue>
    </source>
</reference>
<protein>
    <submittedName>
        <fullName evidence="2">Uncharacterized protein</fullName>
    </submittedName>
</protein>
<keyword evidence="3" id="KW-1185">Reference proteome</keyword>
<gene>
    <name evidence="2" type="ORF">HF521_011549</name>
</gene>
<dbReference type="EMBL" id="JABFDY010000022">
    <property type="protein sequence ID" value="KAF7691252.1"/>
    <property type="molecule type" value="Genomic_DNA"/>
</dbReference>